<dbReference type="Proteomes" id="UP000823922">
    <property type="component" value="Unassembled WGS sequence"/>
</dbReference>
<dbReference type="EC" id="5.2.1.8" evidence="3"/>
<feature type="domain" description="PpiC" evidence="2">
    <location>
        <begin position="185"/>
        <end position="289"/>
    </location>
</feature>
<evidence type="ECO:0000313" key="4">
    <source>
        <dbReference type="Proteomes" id="UP000823922"/>
    </source>
</evidence>
<dbReference type="PROSITE" id="PS50198">
    <property type="entry name" value="PPIC_PPIASE_2"/>
    <property type="match status" value="1"/>
</dbReference>
<evidence type="ECO:0000256" key="1">
    <source>
        <dbReference type="PROSITE-ProRule" id="PRU00278"/>
    </source>
</evidence>
<organism evidence="3 4">
    <name type="scientific">Candidatus Eisenbergiella intestinigallinarum</name>
    <dbReference type="NCBI Taxonomy" id="2838549"/>
    <lineage>
        <taxon>Bacteria</taxon>
        <taxon>Bacillati</taxon>
        <taxon>Bacillota</taxon>
        <taxon>Clostridia</taxon>
        <taxon>Lachnospirales</taxon>
        <taxon>Lachnospiraceae</taxon>
        <taxon>Eisenbergiella</taxon>
    </lineage>
</organism>
<dbReference type="Gene3D" id="3.10.50.40">
    <property type="match status" value="1"/>
</dbReference>
<dbReference type="Pfam" id="PF00639">
    <property type="entry name" value="Rotamase"/>
    <property type="match status" value="1"/>
</dbReference>
<dbReference type="SUPFAM" id="SSF54534">
    <property type="entry name" value="FKBP-like"/>
    <property type="match status" value="1"/>
</dbReference>
<gene>
    <name evidence="3" type="ORF">H9926_10795</name>
</gene>
<dbReference type="InterPro" id="IPR046357">
    <property type="entry name" value="PPIase_dom_sf"/>
</dbReference>
<comment type="caution">
    <text evidence="3">The sequence shown here is derived from an EMBL/GenBank/DDBJ whole genome shotgun (WGS) entry which is preliminary data.</text>
</comment>
<dbReference type="EMBL" id="DWVS01000278">
    <property type="protein sequence ID" value="HJC88489.1"/>
    <property type="molecule type" value="Genomic_DNA"/>
</dbReference>
<protein>
    <submittedName>
        <fullName evidence="3">Peptidylprolyl isomerase</fullName>
        <ecNumber evidence="3">5.2.1.8</ecNumber>
    </submittedName>
</protein>
<proteinExistence type="predicted"/>
<keyword evidence="1 3" id="KW-0413">Isomerase</keyword>
<reference evidence="3" key="2">
    <citation type="submission" date="2021-04" db="EMBL/GenBank/DDBJ databases">
        <authorList>
            <person name="Gilroy R."/>
        </authorList>
    </citation>
    <scope>NUCLEOTIDE SEQUENCE</scope>
    <source>
        <strain evidence="3">ChiBcec1-1630</strain>
    </source>
</reference>
<evidence type="ECO:0000313" key="3">
    <source>
        <dbReference type="EMBL" id="HJC88489.1"/>
    </source>
</evidence>
<sequence>MNKSKKEKGRRHSRAGVLLLVFGLLLSLTGCAGGETMEIVLTTGFHRNEVFRLADRSCSLAELMVYLTTEQNLYESVYGSDIWNAAGEGEALEERLKENVLAKLSQVKAMTLLADRRGVTLQAQEEKLVQEAAAAYLESLSDTEKEALGVTQELAEGMYRDYALADKVYREIIGDINPEISDDEARTITVQHILIRTVTHNADGTTTPFSEEEKGRCYEEALRVREEAVSGEAFESLIEKYSDASESTLSFGKGEQEAAFEEAAFNLGTDEISGVVETSEGYEIIKCISTFNREETDRNKEKIAEQRRDEVFGQEYDAFVDSLPRNLNEPLWESVSMIRDEEVNTDSFFRIYQEHFHPEEQGTAGDA</sequence>
<dbReference type="InterPro" id="IPR000297">
    <property type="entry name" value="PPIase_PpiC"/>
</dbReference>
<dbReference type="PANTHER" id="PTHR47245">
    <property type="entry name" value="PEPTIDYLPROLYL ISOMERASE"/>
    <property type="match status" value="1"/>
</dbReference>
<reference evidence="3" key="1">
    <citation type="journal article" date="2021" name="PeerJ">
        <title>Extensive microbial diversity within the chicken gut microbiome revealed by metagenomics and culture.</title>
        <authorList>
            <person name="Gilroy R."/>
            <person name="Ravi A."/>
            <person name="Getino M."/>
            <person name="Pursley I."/>
            <person name="Horton D.L."/>
            <person name="Alikhan N.F."/>
            <person name="Baker D."/>
            <person name="Gharbi K."/>
            <person name="Hall N."/>
            <person name="Watson M."/>
            <person name="Adriaenssens E.M."/>
            <person name="Foster-Nyarko E."/>
            <person name="Jarju S."/>
            <person name="Secka A."/>
            <person name="Antonio M."/>
            <person name="Oren A."/>
            <person name="Chaudhuri R.R."/>
            <person name="La Ragione R."/>
            <person name="Hildebrand F."/>
            <person name="Pallen M.J."/>
        </authorList>
    </citation>
    <scope>NUCLEOTIDE SEQUENCE</scope>
    <source>
        <strain evidence="3">ChiBcec1-1630</strain>
    </source>
</reference>
<accession>A0A9D2QLW4</accession>
<dbReference type="PANTHER" id="PTHR47245:SF2">
    <property type="entry name" value="PEPTIDYL-PROLYL CIS-TRANS ISOMERASE HP_0175-RELATED"/>
    <property type="match status" value="1"/>
</dbReference>
<name>A0A9D2QLW4_9FIRM</name>
<evidence type="ECO:0000259" key="2">
    <source>
        <dbReference type="PROSITE" id="PS50198"/>
    </source>
</evidence>
<dbReference type="InterPro" id="IPR050245">
    <property type="entry name" value="PrsA_foldase"/>
</dbReference>
<dbReference type="AlphaFoldDB" id="A0A9D2QLW4"/>
<keyword evidence="1" id="KW-0697">Rotamase</keyword>
<dbReference type="GO" id="GO:0003755">
    <property type="term" value="F:peptidyl-prolyl cis-trans isomerase activity"/>
    <property type="evidence" value="ECO:0007669"/>
    <property type="project" value="UniProtKB-KW"/>
</dbReference>
<dbReference type="PROSITE" id="PS51257">
    <property type="entry name" value="PROKAR_LIPOPROTEIN"/>
    <property type="match status" value="1"/>
</dbReference>